<dbReference type="InterPro" id="IPR002068">
    <property type="entry name" value="A-crystallin/Hsp20_dom"/>
</dbReference>
<dbReference type="CDD" id="cd06464">
    <property type="entry name" value="ACD_sHsps-like"/>
    <property type="match status" value="1"/>
</dbReference>
<dbReference type="Pfam" id="PF00011">
    <property type="entry name" value="HSP20"/>
    <property type="match status" value="1"/>
</dbReference>
<dbReference type="EMBL" id="FOOK01000007">
    <property type="protein sequence ID" value="SFF87479.1"/>
    <property type="molecule type" value="Genomic_DNA"/>
</dbReference>
<dbReference type="InterPro" id="IPR008978">
    <property type="entry name" value="HSP20-like_chaperone"/>
</dbReference>
<gene>
    <name evidence="4" type="ORF">SAMN04488025_10762</name>
</gene>
<evidence type="ECO:0000256" key="2">
    <source>
        <dbReference type="RuleBase" id="RU003616"/>
    </source>
</evidence>
<organism evidence="4 5">
    <name type="scientific">Planifilum fulgidum</name>
    <dbReference type="NCBI Taxonomy" id="201973"/>
    <lineage>
        <taxon>Bacteria</taxon>
        <taxon>Bacillati</taxon>
        <taxon>Bacillota</taxon>
        <taxon>Bacilli</taxon>
        <taxon>Bacillales</taxon>
        <taxon>Thermoactinomycetaceae</taxon>
        <taxon>Planifilum</taxon>
    </lineage>
</organism>
<protein>
    <submittedName>
        <fullName evidence="4">Molecular chaperone IbpA, HSP20 family</fullName>
    </submittedName>
</protein>
<dbReference type="STRING" id="201973.SAMN04488025_10762"/>
<evidence type="ECO:0000313" key="4">
    <source>
        <dbReference type="EMBL" id="SFF87479.1"/>
    </source>
</evidence>
<dbReference type="AlphaFoldDB" id="A0A1I2M9I2"/>
<evidence type="ECO:0000256" key="1">
    <source>
        <dbReference type="PROSITE-ProRule" id="PRU00285"/>
    </source>
</evidence>
<evidence type="ECO:0000259" key="3">
    <source>
        <dbReference type="PROSITE" id="PS01031"/>
    </source>
</evidence>
<comment type="similarity">
    <text evidence="1 2">Belongs to the small heat shock protein (HSP20) family.</text>
</comment>
<feature type="domain" description="SHSP" evidence="3">
    <location>
        <begin position="26"/>
        <end position="131"/>
    </location>
</feature>
<reference evidence="4 5" key="1">
    <citation type="submission" date="2016-10" db="EMBL/GenBank/DDBJ databases">
        <authorList>
            <person name="de Groot N.N."/>
        </authorList>
    </citation>
    <scope>NUCLEOTIDE SEQUENCE [LARGE SCALE GENOMIC DNA]</scope>
    <source>
        <strain evidence="4 5">DSM 44945</strain>
    </source>
</reference>
<name>A0A1I2M9I2_9BACL</name>
<sequence length="131" mass="14821">MKKHSVFWPFDRFWTEAERWIQQSGMSVERAMGGTRVTETDREVIAVVEIPGLCTRHDLDIRAVEGRLVIRGKTGSERSRDGGNRPAVHQRSEMSFFVALPLPSSADASRMKTELKGNVLIVRFPKGPRVN</sequence>
<dbReference type="Proteomes" id="UP000198661">
    <property type="component" value="Unassembled WGS sequence"/>
</dbReference>
<dbReference type="SUPFAM" id="SSF49764">
    <property type="entry name" value="HSP20-like chaperones"/>
    <property type="match status" value="1"/>
</dbReference>
<proteinExistence type="inferred from homology"/>
<evidence type="ECO:0000313" key="5">
    <source>
        <dbReference type="Proteomes" id="UP000198661"/>
    </source>
</evidence>
<keyword evidence="5" id="KW-1185">Reference proteome</keyword>
<dbReference type="Gene3D" id="2.60.40.790">
    <property type="match status" value="1"/>
</dbReference>
<dbReference type="OrthoDB" id="2989339at2"/>
<accession>A0A1I2M9I2</accession>
<dbReference type="PROSITE" id="PS01031">
    <property type="entry name" value="SHSP"/>
    <property type="match status" value="1"/>
</dbReference>
<dbReference type="RefSeq" id="WP_092036788.1">
    <property type="nucleotide sequence ID" value="NZ_FOOK01000007.1"/>
</dbReference>